<evidence type="ECO:0000313" key="2">
    <source>
        <dbReference type="Proteomes" id="UP000196027"/>
    </source>
</evidence>
<evidence type="ECO:0000313" key="1">
    <source>
        <dbReference type="EMBL" id="ARU57028.1"/>
    </source>
</evidence>
<accession>A0A1Y0I945</accession>
<reference evidence="1 2" key="1">
    <citation type="submission" date="2017-05" db="EMBL/GenBank/DDBJ databases">
        <title>Genomic insights into alkan degradation activity of Oleiphilus messinensis.</title>
        <authorList>
            <person name="Kozyavkin S.A."/>
            <person name="Slesarev A.I."/>
            <person name="Golyshin P.N."/>
            <person name="Korzhenkov A."/>
            <person name="Golyshina O.N."/>
            <person name="Toshchakov S.V."/>
        </authorList>
    </citation>
    <scope>NUCLEOTIDE SEQUENCE [LARGE SCALE GENOMIC DNA]</scope>
    <source>
        <strain evidence="1 2">ME102</strain>
    </source>
</reference>
<dbReference type="RefSeq" id="WP_087461962.1">
    <property type="nucleotide sequence ID" value="NZ_CP021425.1"/>
</dbReference>
<organism evidence="1 2">
    <name type="scientific">Oleiphilus messinensis</name>
    <dbReference type="NCBI Taxonomy" id="141451"/>
    <lineage>
        <taxon>Bacteria</taxon>
        <taxon>Pseudomonadati</taxon>
        <taxon>Pseudomonadota</taxon>
        <taxon>Gammaproteobacteria</taxon>
        <taxon>Oceanospirillales</taxon>
        <taxon>Oleiphilaceae</taxon>
        <taxon>Oleiphilus</taxon>
    </lineage>
</organism>
<dbReference type="AlphaFoldDB" id="A0A1Y0I945"/>
<gene>
    <name evidence="1" type="ORF">OLMES_2984</name>
</gene>
<dbReference type="Proteomes" id="UP000196027">
    <property type="component" value="Chromosome"/>
</dbReference>
<name>A0A1Y0I945_9GAMM</name>
<dbReference type="KEGG" id="ome:OLMES_2984"/>
<protein>
    <submittedName>
        <fullName evidence="1">Uncharacterized protein</fullName>
    </submittedName>
</protein>
<proteinExistence type="predicted"/>
<dbReference type="OrthoDB" id="6366783at2"/>
<dbReference type="EMBL" id="CP021425">
    <property type="protein sequence ID" value="ARU57028.1"/>
    <property type="molecule type" value="Genomic_DNA"/>
</dbReference>
<keyword evidence="2" id="KW-1185">Reference proteome</keyword>
<sequence>MMIQETLKNQLNALQEMGGKLQSEVAKGTEIFTEEGYRILSELTGTKISASEDLQGLYDKIKGNNPSLKRLLLNLDVATYDTRKKLRWNAAMMAAYGKNQAEKAYENDLKPKLNSYVDMAETQFKALAEKVETLKPKAGQ</sequence>